<evidence type="ECO:0000259" key="5">
    <source>
        <dbReference type="PROSITE" id="PS51900"/>
    </source>
</evidence>
<keyword evidence="2 4" id="KW-0238">DNA-binding</keyword>
<dbReference type="GO" id="GO:0015074">
    <property type="term" value="P:DNA integration"/>
    <property type="evidence" value="ECO:0007669"/>
    <property type="project" value="UniProtKB-KW"/>
</dbReference>
<organism evidence="6 8">
    <name type="scientific">Duncaniella freteri</name>
    <dbReference type="NCBI Taxonomy" id="2530391"/>
    <lineage>
        <taxon>Bacteria</taxon>
        <taxon>Pseudomonadati</taxon>
        <taxon>Bacteroidota</taxon>
        <taxon>Bacteroidia</taxon>
        <taxon>Bacteroidales</taxon>
        <taxon>Muribaculaceae</taxon>
        <taxon>Duncaniella</taxon>
    </lineage>
</organism>
<dbReference type="InterPro" id="IPR025269">
    <property type="entry name" value="SAM-like_dom"/>
</dbReference>
<dbReference type="EMBL" id="SJSA01000002">
    <property type="protein sequence ID" value="TGG36618.1"/>
    <property type="molecule type" value="Genomic_DNA"/>
</dbReference>
<evidence type="ECO:0000313" key="6">
    <source>
        <dbReference type="EMBL" id="TGG34945.1"/>
    </source>
</evidence>
<evidence type="ECO:0000256" key="3">
    <source>
        <dbReference type="ARBA" id="ARBA00023172"/>
    </source>
</evidence>
<protein>
    <submittedName>
        <fullName evidence="6">Recombinase</fullName>
    </submittedName>
</protein>
<dbReference type="PROSITE" id="PS51900">
    <property type="entry name" value="CB"/>
    <property type="match status" value="1"/>
</dbReference>
<feature type="domain" description="Core-binding (CB)" evidence="5">
    <location>
        <begin position="99"/>
        <end position="182"/>
    </location>
</feature>
<comment type="caution">
    <text evidence="6">The sequence shown here is derived from an EMBL/GenBank/DDBJ whole genome shotgun (WGS) entry which is preliminary data.</text>
</comment>
<proteinExistence type="predicted"/>
<gene>
    <name evidence="7" type="ORF">EZ315_12320</name>
    <name evidence="6" type="ORF">EZ315_15920</name>
</gene>
<reference evidence="6 8" key="1">
    <citation type="submission" date="2019-02" db="EMBL/GenBank/DDBJ databases">
        <title>Isolation and identification of novel species under the genus Muribaculum.</title>
        <authorList>
            <person name="Miyake S."/>
            <person name="Ding Y."/>
            <person name="Low A."/>
            <person name="Soh M."/>
            <person name="Seedorf H."/>
        </authorList>
    </citation>
    <scope>NUCLEOTIDE SEQUENCE [LARGE SCALE GENOMIC DNA]</scope>
    <source>
        <strain evidence="6 8">TLL-A3</strain>
        <plasmid evidence="6">pTAA-3-2</plasmid>
    </source>
</reference>
<keyword evidence="1" id="KW-0229">DNA integration</keyword>
<dbReference type="SUPFAM" id="SSF56349">
    <property type="entry name" value="DNA breaking-rejoining enzymes"/>
    <property type="match status" value="1"/>
</dbReference>
<evidence type="ECO:0000313" key="7">
    <source>
        <dbReference type="EMBL" id="TGG36618.1"/>
    </source>
</evidence>
<dbReference type="GO" id="GO:0006310">
    <property type="term" value="P:DNA recombination"/>
    <property type="evidence" value="ECO:0007669"/>
    <property type="project" value="UniProtKB-KW"/>
</dbReference>
<evidence type="ECO:0000256" key="4">
    <source>
        <dbReference type="PROSITE-ProRule" id="PRU01248"/>
    </source>
</evidence>
<evidence type="ECO:0000256" key="2">
    <source>
        <dbReference type="ARBA" id="ARBA00023125"/>
    </source>
</evidence>
<dbReference type="EMBL" id="SJSA01000004">
    <property type="protein sequence ID" value="TGG34945.1"/>
    <property type="molecule type" value="Genomic_DNA"/>
</dbReference>
<sequence length="391" mass="44967">MAILNAVIVPAKVLKGGRHKVRISVAHNGETRYIVTDITIESLKEFKNGSIVKRPDAAILNTKLRGLLQRYQGVIDDLAYTNGLTCSELVYQIKNAGNYKHRTLLSIYEEYMDNAHIKPGTYKGYVNIWKTISGHLSEKMLVENITHGTILGLDKYLRERGLKPTTVRNYLVFLMVLLNYAKRCGYVQFRVDPFAGYELPKMEVRQSWLSVDEVRKIRDIESVKPNIMKCRDLFMLSYYLGGINMIDLLNINFNEQTDTIHYVRTKTENRPKMNKFVEFRIPDEAKDIIARHKGTDGFIRVTEFQRKSNCHYFFDVNMPKLAEITGIKQLIFYSARKSFSQHAFDLGISESVIDYILGHRVDKGGTSLYAYISVTPDKATKAVRQVLDNLK</sequence>
<dbReference type="RefSeq" id="WP_135472336.1">
    <property type="nucleotide sequence ID" value="NZ_SJSA01000002.1"/>
</dbReference>
<dbReference type="GeneID" id="82151269"/>
<dbReference type="InterPro" id="IPR010998">
    <property type="entry name" value="Integrase_recombinase_N"/>
</dbReference>
<keyword evidence="6" id="KW-0614">Plasmid</keyword>
<dbReference type="Pfam" id="PF13102">
    <property type="entry name" value="Phage_int_SAM_5"/>
    <property type="match status" value="1"/>
</dbReference>
<evidence type="ECO:0000256" key="1">
    <source>
        <dbReference type="ARBA" id="ARBA00022908"/>
    </source>
</evidence>
<evidence type="ECO:0000313" key="8">
    <source>
        <dbReference type="Proteomes" id="UP000297635"/>
    </source>
</evidence>
<keyword evidence="3" id="KW-0233">DNA recombination</keyword>
<dbReference type="InterPro" id="IPR044068">
    <property type="entry name" value="CB"/>
</dbReference>
<keyword evidence="8" id="KW-1185">Reference proteome</keyword>
<dbReference type="Gene3D" id="1.10.443.10">
    <property type="entry name" value="Intergrase catalytic core"/>
    <property type="match status" value="1"/>
</dbReference>
<dbReference type="Proteomes" id="UP000297635">
    <property type="component" value="Unassembled WGS sequence"/>
</dbReference>
<name>A0A4Z0V1B8_9BACT</name>
<accession>A0A4Z0V1B8</accession>
<dbReference type="InterPro" id="IPR011010">
    <property type="entry name" value="DNA_brk_join_enz"/>
</dbReference>
<dbReference type="InterPro" id="IPR013762">
    <property type="entry name" value="Integrase-like_cat_sf"/>
</dbReference>
<dbReference type="GO" id="GO:0003677">
    <property type="term" value="F:DNA binding"/>
    <property type="evidence" value="ECO:0007669"/>
    <property type="project" value="UniProtKB-UniRule"/>
</dbReference>
<dbReference type="AlphaFoldDB" id="A0A4Z0V1B8"/>
<dbReference type="Gene3D" id="1.10.150.130">
    <property type="match status" value="1"/>
</dbReference>
<geneLocation type="plasmid" evidence="6">
    <name>pTAA-3-2</name>
</geneLocation>